<feature type="non-terminal residue" evidence="1">
    <location>
        <position position="782"/>
    </location>
</feature>
<comment type="caution">
    <text evidence="1">The sequence shown here is derived from an EMBL/GenBank/DDBJ whole genome shotgun (WGS) entry which is preliminary data.</text>
</comment>
<reference evidence="1" key="1">
    <citation type="submission" date="2024-09" db="EMBL/GenBank/DDBJ databases">
        <title>Black Yeasts Isolated from many extreme environments.</title>
        <authorList>
            <person name="Coleine C."/>
            <person name="Stajich J.E."/>
            <person name="Selbmann L."/>
        </authorList>
    </citation>
    <scope>NUCLEOTIDE SEQUENCE</scope>
    <source>
        <strain evidence="1">CCFEE 5737</strain>
    </source>
</reference>
<accession>A0ACC3DXJ7</accession>
<evidence type="ECO:0000313" key="2">
    <source>
        <dbReference type="Proteomes" id="UP001186974"/>
    </source>
</evidence>
<proteinExistence type="predicted"/>
<organism evidence="1 2">
    <name type="scientific">Coniosporium uncinatum</name>
    <dbReference type="NCBI Taxonomy" id="93489"/>
    <lineage>
        <taxon>Eukaryota</taxon>
        <taxon>Fungi</taxon>
        <taxon>Dikarya</taxon>
        <taxon>Ascomycota</taxon>
        <taxon>Pezizomycotina</taxon>
        <taxon>Dothideomycetes</taxon>
        <taxon>Dothideomycetes incertae sedis</taxon>
        <taxon>Coniosporium</taxon>
    </lineage>
</organism>
<keyword evidence="2" id="KW-1185">Reference proteome</keyword>
<dbReference type="EMBL" id="JAWDJW010000146">
    <property type="protein sequence ID" value="KAK3081498.1"/>
    <property type="molecule type" value="Genomic_DNA"/>
</dbReference>
<sequence length="782" mass="81034">MGISCNASCSIQGCGMDLFHPCDGDSCPENPLPNPFEQGPSDSQLQGINPTGSSSGESPQFGILPTTSSSVASTIIGVTPSSSSVPPFFLFVFPFGRGDDDDHGTGPPPFRLKLPEIDGLGGCWGIFCPPGNKGGGGSGCKGGCPPGGGGGGGGGGSGPGPDPNPPPGPPKNPPLMSGREGCESPSYVTDYVVFCTQPPTPSPSSCTWTDTYLVGGCDVEATTSTSMESCTDKTTITDVTVYCAPPSSGASQDCPRTSFTTVSACGAMATTTTITESCSMSTSTITVDCSSGSDSSTSCSTQSFIVSSGCITTATTTSWDGPACQATMDVSPDDDQGEDGLKGPSSCTDSVVTDTVIYTFPGNSSVSTSLYTVSACDVTANVTTTTVEDGPACHATLNVSPDDDQGQDGDGGHFGDPSLSDGEDDGISTMPPSSSMLPSNPMSSSSSTVSSTSSHPQASATTSPKCEDKFHLSVARPKALKMASEFCGSISSTKANSSDNGNTWAVNFTFPADPRSGSQVPILEVSVVQSQKCIDQLITNETCSAFFGKLIDSCGDGGLLYGGIISDGKDCFSYSAFPTPSGDEAKIICWPKDDGTSLDWPDRTVPALEMDSKAHEFCNELANSTRDSTTSGTSWAKVFDVEDSRWNLSLSAFAHSGCSGTTWDAEQCYYNFKDLYVNCTTEEIEHKRGGTIDDGLCMKWVMNVGIKPDTASLIFASSSTTTPVPTASCDDNIGPANTIYMGWGSHESSYDFRVFRGPAWTNFEPCYQAPATQISSDMMPVI</sequence>
<evidence type="ECO:0000313" key="1">
    <source>
        <dbReference type="EMBL" id="KAK3081498.1"/>
    </source>
</evidence>
<name>A0ACC3DXJ7_9PEZI</name>
<dbReference type="Proteomes" id="UP001186974">
    <property type="component" value="Unassembled WGS sequence"/>
</dbReference>
<gene>
    <name evidence="1" type="ORF">LTS18_006033</name>
</gene>
<protein>
    <submittedName>
        <fullName evidence="1">Uncharacterized protein</fullName>
    </submittedName>
</protein>